<gene>
    <name evidence="12" type="ORF">LSH36_156g01024</name>
</gene>
<evidence type="ECO:0000259" key="11">
    <source>
        <dbReference type="PROSITE" id="PS51021"/>
    </source>
</evidence>
<sequence>MVSNLWADPREFSHPLHMLQDRSSLLAWMNFSITDNTRMQSSLGHDLQCMALSSAERNPFKQHHGSKKTAISKTTEREFEREIRKMEQLDEDTKKIHKDAKKCIDCQTDFKKNASIMFAAQVKAESKIVHNLYNSALSRENDKLRYISDQWLQCVQQLDTMSQEMNASSTKTVVEPMKLFSTIFPSLQQQVKKREQLLQELNKCQAKVDKYMEREQTGQNKVKLAMSKKALESAKTEFDAQNKTLMTDVPKLYLGRINYFEPSFQALIKSQLKYYTDAHKIYTILSECVTSPEQQVDLCNPFADEEEPDDPQKTKLQQKLAEIRALSITVD</sequence>
<evidence type="ECO:0000256" key="5">
    <source>
        <dbReference type="ARBA" id="ARBA00023210"/>
    </source>
</evidence>
<dbReference type="GO" id="GO:0005737">
    <property type="term" value="C:cytoplasm"/>
    <property type="evidence" value="ECO:0007669"/>
    <property type="project" value="InterPro"/>
</dbReference>
<dbReference type="FunFam" id="1.20.1270.60:FF:000028">
    <property type="entry name" value="Bridging integrator 3 homolog"/>
    <property type="match status" value="1"/>
</dbReference>
<evidence type="ECO:0000313" key="12">
    <source>
        <dbReference type="EMBL" id="KAK2159196.1"/>
    </source>
</evidence>
<dbReference type="GO" id="GO:0006897">
    <property type="term" value="P:endocytosis"/>
    <property type="evidence" value="ECO:0007669"/>
    <property type="project" value="InterPro"/>
</dbReference>
<accession>A0AAD9JU32</accession>
<name>A0AAD9JU32_9ANNE</name>
<keyword evidence="7" id="KW-0131">Cell cycle</keyword>
<dbReference type="GO" id="GO:0051301">
    <property type="term" value="P:cell division"/>
    <property type="evidence" value="ECO:0007669"/>
    <property type="project" value="UniProtKB-KW"/>
</dbReference>
<evidence type="ECO:0000256" key="9">
    <source>
        <dbReference type="SAM" id="Coils"/>
    </source>
</evidence>
<comment type="caution">
    <text evidence="12">The sequence shown here is derived from an EMBL/GenBank/DDBJ whole genome shotgun (WGS) entry which is preliminary data.</text>
</comment>
<protein>
    <recommendedName>
        <fullName evidence="11">BAR domain-containing protein</fullName>
    </recommendedName>
</protein>
<evidence type="ECO:0000313" key="13">
    <source>
        <dbReference type="Proteomes" id="UP001208570"/>
    </source>
</evidence>
<dbReference type="Proteomes" id="UP001208570">
    <property type="component" value="Unassembled WGS sequence"/>
</dbReference>
<dbReference type="EMBL" id="JAODUP010000156">
    <property type="protein sequence ID" value="KAK2159196.1"/>
    <property type="molecule type" value="Genomic_DNA"/>
</dbReference>
<comment type="subcellular location">
    <subcellularLocation>
        <location evidence="1">Cytoplasm</location>
        <location evidence="1">Cytoskeleton</location>
    </subcellularLocation>
</comment>
<keyword evidence="4 9" id="KW-0175">Coiled coil</keyword>
<dbReference type="PANTHER" id="PTHR47174:SF3">
    <property type="entry name" value="BRIDGING INTEGRATOR 3"/>
    <property type="match status" value="1"/>
</dbReference>
<keyword evidence="2" id="KW-0963">Cytoplasm</keyword>
<dbReference type="InterPro" id="IPR046982">
    <property type="entry name" value="BIN3/RVS161-like"/>
</dbReference>
<evidence type="ECO:0000256" key="10">
    <source>
        <dbReference type="SAM" id="MobiDB-lite"/>
    </source>
</evidence>
<dbReference type="Gene3D" id="1.20.1270.60">
    <property type="entry name" value="Arfaptin homology (AH) domain/BAR domain"/>
    <property type="match status" value="1"/>
</dbReference>
<dbReference type="PROSITE" id="PS51021">
    <property type="entry name" value="BAR"/>
    <property type="match status" value="1"/>
</dbReference>
<feature type="domain" description="BAR" evidence="11">
    <location>
        <begin position="64"/>
        <end position="298"/>
    </location>
</feature>
<organism evidence="12 13">
    <name type="scientific">Paralvinella palmiformis</name>
    <dbReference type="NCBI Taxonomy" id="53620"/>
    <lineage>
        <taxon>Eukaryota</taxon>
        <taxon>Metazoa</taxon>
        <taxon>Spiralia</taxon>
        <taxon>Lophotrochozoa</taxon>
        <taxon>Annelida</taxon>
        <taxon>Polychaeta</taxon>
        <taxon>Sedentaria</taxon>
        <taxon>Canalipalpata</taxon>
        <taxon>Terebellida</taxon>
        <taxon>Terebelliformia</taxon>
        <taxon>Alvinellidae</taxon>
        <taxon>Paralvinella</taxon>
    </lineage>
</organism>
<keyword evidence="6" id="KW-0206">Cytoskeleton</keyword>
<dbReference type="AlphaFoldDB" id="A0AAD9JU32"/>
<feature type="region of interest" description="Disordered" evidence="10">
    <location>
        <begin position="58"/>
        <end position="78"/>
    </location>
</feature>
<evidence type="ECO:0000256" key="3">
    <source>
        <dbReference type="ARBA" id="ARBA00022618"/>
    </source>
</evidence>
<comment type="function">
    <text evidence="8">Involved in cytokinesis and septation where it has a role in the localization of F-actin.</text>
</comment>
<dbReference type="PANTHER" id="PTHR47174">
    <property type="entry name" value="BRIDGING INTEGRATOR 3"/>
    <property type="match status" value="1"/>
</dbReference>
<dbReference type="SMART" id="SM00721">
    <property type="entry name" value="BAR"/>
    <property type="match status" value="1"/>
</dbReference>
<proteinExistence type="predicted"/>
<keyword evidence="5" id="KW-0717">Septation</keyword>
<dbReference type="InterPro" id="IPR004148">
    <property type="entry name" value="BAR_dom"/>
</dbReference>
<dbReference type="GO" id="GO:0008289">
    <property type="term" value="F:lipid binding"/>
    <property type="evidence" value="ECO:0007669"/>
    <property type="project" value="TreeGrafter"/>
</dbReference>
<evidence type="ECO:0000256" key="8">
    <source>
        <dbReference type="ARBA" id="ARBA00059510"/>
    </source>
</evidence>
<feature type="coiled-coil region" evidence="9">
    <location>
        <begin position="187"/>
        <end position="214"/>
    </location>
</feature>
<dbReference type="SUPFAM" id="SSF103657">
    <property type="entry name" value="BAR/IMD domain-like"/>
    <property type="match status" value="1"/>
</dbReference>
<keyword evidence="3" id="KW-0132">Cell division</keyword>
<dbReference type="InterPro" id="IPR027267">
    <property type="entry name" value="AH/BAR_dom_sf"/>
</dbReference>
<evidence type="ECO:0000256" key="7">
    <source>
        <dbReference type="ARBA" id="ARBA00023306"/>
    </source>
</evidence>
<reference evidence="12" key="1">
    <citation type="journal article" date="2023" name="Mol. Biol. Evol.">
        <title>Third-Generation Sequencing Reveals the Adaptive Role of the Epigenome in Three Deep-Sea Polychaetes.</title>
        <authorList>
            <person name="Perez M."/>
            <person name="Aroh O."/>
            <person name="Sun Y."/>
            <person name="Lan Y."/>
            <person name="Juniper S.K."/>
            <person name="Young C.R."/>
            <person name="Angers B."/>
            <person name="Qian P.Y."/>
        </authorList>
    </citation>
    <scope>NUCLEOTIDE SEQUENCE</scope>
    <source>
        <strain evidence="12">P08H-3</strain>
    </source>
</reference>
<evidence type="ECO:0000256" key="4">
    <source>
        <dbReference type="ARBA" id="ARBA00023054"/>
    </source>
</evidence>
<evidence type="ECO:0000256" key="2">
    <source>
        <dbReference type="ARBA" id="ARBA00022490"/>
    </source>
</evidence>
<keyword evidence="13" id="KW-1185">Reference proteome</keyword>
<dbReference type="GO" id="GO:0097320">
    <property type="term" value="P:plasma membrane tubulation"/>
    <property type="evidence" value="ECO:0007669"/>
    <property type="project" value="TreeGrafter"/>
</dbReference>
<dbReference type="GO" id="GO:0015629">
    <property type="term" value="C:actin cytoskeleton"/>
    <property type="evidence" value="ECO:0007669"/>
    <property type="project" value="TreeGrafter"/>
</dbReference>
<evidence type="ECO:0000256" key="1">
    <source>
        <dbReference type="ARBA" id="ARBA00004245"/>
    </source>
</evidence>
<evidence type="ECO:0000256" key="6">
    <source>
        <dbReference type="ARBA" id="ARBA00023212"/>
    </source>
</evidence>
<dbReference type="GO" id="GO:0051666">
    <property type="term" value="P:actin cortical patch localization"/>
    <property type="evidence" value="ECO:0007669"/>
    <property type="project" value="InterPro"/>
</dbReference>
<dbReference type="Pfam" id="PF03114">
    <property type="entry name" value="BAR"/>
    <property type="match status" value="1"/>
</dbReference>